<sequence>MYLAKLACWGPRGLIAITLTVKLCELVHNEVLNLRGVPRGMPKGIFTQGVVVLTSRTIPIDEVAAALSGFNQRGVREASEQWALGGASLQVVFDEALNGMVTIDTVEHPWPDHMGDPKDEAILFGAWAMGNFGPYAYPGGLFRASQQSWNWEGGQNVADQHTAFLRLRVSYVLGAADDAAVMPDGCNPLAELEFCMKLVQALLEIPGTLCYFNPSGEVLRDQDTFRESLNFAWANQLLPLDLWSNVRLFNVNETWSMMDSVGNWQLDLPDCEACFLGEAYDFNEVDNFLRNVTLYLIEQGEVIEDGDTMDGPGDIPWQAKLQENSLCEPPRIVLRWLPLDDHEVPEEIVNANDADDENEDEEQPE</sequence>
<feature type="compositionally biased region" description="Acidic residues" evidence="1">
    <location>
        <begin position="353"/>
        <end position="365"/>
    </location>
</feature>
<gene>
    <name evidence="3" type="ORF">C5Y98_04480</name>
</gene>
<feature type="region of interest" description="Disordered" evidence="1">
    <location>
        <begin position="345"/>
        <end position="365"/>
    </location>
</feature>
<comment type="caution">
    <text evidence="3">The sequence shown here is derived from an EMBL/GenBank/DDBJ whole genome shotgun (WGS) entry which is preliminary data.</text>
</comment>
<dbReference type="Pfam" id="PF14080">
    <property type="entry name" value="DUF4261"/>
    <property type="match status" value="1"/>
</dbReference>
<organism evidence="3 4">
    <name type="scientific">Blastopirellula marina</name>
    <dbReference type="NCBI Taxonomy" id="124"/>
    <lineage>
        <taxon>Bacteria</taxon>
        <taxon>Pseudomonadati</taxon>
        <taxon>Planctomycetota</taxon>
        <taxon>Planctomycetia</taxon>
        <taxon>Pirellulales</taxon>
        <taxon>Pirellulaceae</taxon>
        <taxon>Blastopirellula</taxon>
    </lineage>
</organism>
<feature type="domain" description="DUF4261" evidence="2">
    <location>
        <begin position="259"/>
        <end position="336"/>
    </location>
</feature>
<protein>
    <recommendedName>
        <fullName evidence="2">DUF4261 domain-containing protein</fullName>
    </recommendedName>
</protein>
<dbReference type="InterPro" id="IPR025357">
    <property type="entry name" value="DUF4261"/>
</dbReference>
<accession>A0A2S8G8T0</accession>
<dbReference type="Proteomes" id="UP000239388">
    <property type="component" value="Unassembled WGS sequence"/>
</dbReference>
<dbReference type="EMBL" id="PUIB01000007">
    <property type="protein sequence ID" value="PQO40839.1"/>
    <property type="molecule type" value="Genomic_DNA"/>
</dbReference>
<evidence type="ECO:0000256" key="1">
    <source>
        <dbReference type="SAM" id="MobiDB-lite"/>
    </source>
</evidence>
<reference evidence="3 4" key="1">
    <citation type="submission" date="2018-02" db="EMBL/GenBank/DDBJ databases">
        <title>Comparative genomes isolates from brazilian mangrove.</title>
        <authorList>
            <person name="Araujo J.E."/>
            <person name="Taketani R.G."/>
            <person name="Silva M.C.P."/>
            <person name="Loureco M.V."/>
            <person name="Andreote F.D."/>
        </authorList>
    </citation>
    <scope>NUCLEOTIDE SEQUENCE [LARGE SCALE GENOMIC DNA]</scope>
    <source>
        <strain evidence="3 4">NAP PRIS-MGV</strain>
    </source>
</reference>
<dbReference type="AlphaFoldDB" id="A0A2S8G8T0"/>
<evidence type="ECO:0000313" key="4">
    <source>
        <dbReference type="Proteomes" id="UP000239388"/>
    </source>
</evidence>
<evidence type="ECO:0000313" key="3">
    <source>
        <dbReference type="EMBL" id="PQO40839.1"/>
    </source>
</evidence>
<evidence type="ECO:0000259" key="2">
    <source>
        <dbReference type="Pfam" id="PF14080"/>
    </source>
</evidence>
<name>A0A2S8G8T0_9BACT</name>
<proteinExistence type="predicted"/>